<evidence type="ECO:0000256" key="5">
    <source>
        <dbReference type="ARBA" id="ARBA00022723"/>
    </source>
</evidence>
<evidence type="ECO:0000259" key="12">
    <source>
        <dbReference type="PROSITE" id="PS51462"/>
    </source>
</evidence>
<dbReference type="Pfam" id="PF00293">
    <property type="entry name" value="NUDIX"/>
    <property type="match status" value="1"/>
</dbReference>
<dbReference type="GO" id="GO:0004452">
    <property type="term" value="F:isopentenyl-diphosphate delta-isomerase activity"/>
    <property type="evidence" value="ECO:0007669"/>
    <property type="project" value="UniProtKB-UniRule"/>
</dbReference>
<evidence type="ECO:0000256" key="11">
    <source>
        <dbReference type="PIRSR" id="PIRSR018427-1"/>
    </source>
</evidence>
<keyword evidence="4" id="KW-0963">Cytoplasm</keyword>
<gene>
    <name evidence="13" type="ORF">CPT03_08315</name>
</gene>
<dbReference type="PANTHER" id="PTHR10885">
    <property type="entry name" value="ISOPENTENYL-DIPHOSPHATE DELTA-ISOMERASE"/>
    <property type="match status" value="1"/>
</dbReference>
<evidence type="ECO:0000256" key="6">
    <source>
        <dbReference type="ARBA" id="ARBA00022842"/>
    </source>
</evidence>
<name>A0A2D1U4E4_9SPHI</name>
<dbReference type="GO" id="GO:0046872">
    <property type="term" value="F:metal ion binding"/>
    <property type="evidence" value="ECO:0007669"/>
    <property type="project" value="UniProtKB-KW"/>
</dbReference>
<dbReference type="KEGG" id="pgs:CPT03_08315"/>
<comment type="similarity">
    <text evidence="2">Belongs to the IPP isomerase type 1 family.</text>
</comment>
<keyword evidence="7" id="KW-0464">Manganese</keyword>
<dbReference type="GO" id="GO:0009240">
    <property type="term" value="P:isopentenyl diphosphate biosynthetic process"/>
    <property type="evidence" value="ECO:0007669"/>
    <property type="project" value="TreeGrafter"/>
</dbReference>
<dbReference type="EMBL" id="CP024091">
    <property type="protein sequence ID" value="ATP56477.1"/>
    <property type="molecule type" value="Genomic_DNA"/>
</dbReference>
<protein>
    <recommendedName>
        <fullName evidence="3 10">Isopentenyl-diphosphate delta-isomerase</fullName>
        <ecNumber evidence="3 10">5.3.3.2</ecNumber>
    </recommendedName>
</protein>
<dbReference type="AlphaFoldDB" id="A0A2D1U4E4"/>
<dbReference type="InterPro" id="IPR056375">
    <property type="entry name" value="Idi_bact"/>
</dbReference>
<organism evidence="13 14">
    <name type="scientific">Pedobacter ginsengisoli</name>
    <dbReference type="NCBI Taxonomy" id="363852"/>
    <lineage>
        <taxon>Bacteria</taxon>
        <taxon>Pseudomonadati</taxon>
        <taxon>Bacteroidota</taxon>
        <taxon>Sphingobacteriia</taxon>
        <taxon>Sphingobacteriales</taxon>
        <taxon>Sphingobacteriaceae</taxon>
        <taxon>Pedobacter</taxon>
    </lineage>
</organism>
<dbReference type="OrthoDB" id="9809458at2"/>
<dbReference type="InterPro" id="IPR011876">
    <property type="entry name" value="IsopentenylPP_isomerase_typ1"/>
</dbReference>
<dbReference type="NCBIfam" id="NF002995">
    <property type="entry name" value="PRK03759.1"/>
    <property type="match status" value="1"/>
</dbReference>
<evidence type="ECO:0000256" key="8">
    <source>
        <dbReference type="ARBA" id="ARBA00023229"/>
    </source>
</evidence>
<keyword evidence="8" id="KW-0414">Isoprene biosynthesis</keyword>
<evidence type="ECO:0000256" key="7">
    <source>
        <dbReference type="ARBA" id="ARBA00023211"/>
    </source>
</evidence>
<evidence type="ECO:0000256" key="2">
    <source>
        <dbReference type="ARBA" id="ARBA00007579"/>
    </source>
</evidence>
<dbReference type="InterPro" id="IPR015797">
    <property type="entry name" value="NUDIX_hydrolase-like_dom_sf"/>
</dbReference>
<dbReference type="NCBIfam" id="TIGR02150">
    <property type="entry name" value="IPP_isom_1"/>
    <property type="match status" value="1"/>
</dbReference>
<feature type="active site" evidence="11">
    <location>
        <position position="71"/>
    </location>
</feature>
<evidence type="ECO:0000256" key="1">
    <source>
        <dbReference type="ARBA" id="ARBA00004826"/>
    </source>
</evidence>
<dbReference type="HAMAP" id="MF_00202">
    <property type="entry name" value="Idi"/>
    <property type="match status" value="1"/>
</dbReference>
<accession>A0A2D1U4E4</accession>
<dbReference type="EC" id="5.3.3.2" evidence="3 10"/>
<feature type="domain" description="Nudix hydrolase" evidence="12">
    <location>
        <begin position="34"/>
        <end position="166"/>
    </location>
</feature>
<sequence length="183" mass="21446">MTEKPVDEESVILVDEHDNVIGTMPKMEAHLAGKLHRAFSVFIFNTNGELLLQRRADDKYHSGGKWTNTCCSHPRLGEETLEAAHRRLNEEMGMECNLEYGFNFTYHAELASGLSENEYDHVFFGISNQEPHPNAQEVSEFKYINMTMLEEDIKARPELYTEWLKICFNRIIEYYNRYLFKKP</sequence>
<dbReference type="InterPro" id="IPR000086">
    <property type="entry name" value="NUDIX_hydrolase_dom"/>
</dbReference>
<comment type="pathway">
    <text evidence="1">Isoprenoid biosynthesis; dimethylallyl diphosphate biosynthesis; dimethylallyl diphosphate from isopentenyl diphosphate: step 1/1.</text>
</comment>
<keyword evidence="5" id="KW-0479">Metal-binding</keyword>
<dbReference type="Gene3D" id="3.90.79.10">
    <property type="entry name" value="Nucleoside Triphosphate Pyrophosphohydrolase"/>
    <property type="match status" value="1"/>
</dbReference>
<evidence type="ECO:0000256" key="10">
    <source>
        <dbReference type="NCBIfam" id="TIGR02150"/>
    </source>
</evidence>
<dbReference type="CDD" id="cd02885">
    <property type="entry name" value="NUDIX_IPP_Isomerase"/>
    <property type="match status" value="1"/>
</dbReference>
<evidence type="ECO:0000256" key="3">
    <source>
        <dbReference type="ARBA" id="ARBA00012057"/>
    </source>
</evidence>
<evidence type="ECO:0000256" key="9">
    <source>
        <dbReference type="ARBA" id="ARBA00023235"/>
    </source>
</evidence>
<proteinExistence type="inferred from homology"/>
<dbReference type="Proteomes" id="UP000223749">
    <property type="component" value="Chromosome"/>
</dbReference>
<dbReference type="PROSITE" id="PS51462">
    <property type="entry name" value="NUDIX"/>
    <property type="match status" value="1"/>
</dbReference>
<dbReference type="UniPathway" id="UPA00059">
    <property type="reaction ID" value="UER00104"/>
</dbReference>
<feature type="active site" evidence="11">
    <location>
        <position position="118"/>
    </location>
</feature>
<evidence type="ECO:0000313" key="13">
    <source>
        <dbReference type="EMBL" id="ATP56477.1"/>
    </source>
</evidence>
<dbReference type="GO" id="GO:0050992">
    <property type="term" value="P:dimethylallyl diphosphate biosynthetic process"/>
    <property type="evidence" value="ECO:0007669"/>
    <property type="project" value="UniProtKB-UniPathway"/>
</dbReference>
<keyword evidence="6" id="KW-0460">Magnesium</keyword>
<dbReference type="PIRSF" id="PIRSF018427">
    <property type="entry name" value="Isopntndiph_ism"/>
    <property type="match status" value="1"/>
</dbReference>
<evidence type="ECO:0000256" key="4">
    <source>
        <dbReference type="ARBA" id="ARBA00022490"/>
    </source>
</evidence>
<keyword evidence="14" id="KW-1185">Reference proteome</keyword>
<evidence type="ECO:0000313" key="14">
    <source>
        <dbReference type="Proteomes" id="UP000223749"/>
    </source>
</evidence>
<keyword evidence="9 13" id="KW-0413">Isomerase</keyword>
<dbReference type="SUPFAM" id="SSF55811">
    <property type="entry name" value="Nudix"/>
    <property type="match status" value="1"/>
</dbReference>
<dbReference type="GO" id="GO:0005737">
    <property type="term" value="C:cytoplasm"/>
    <property type="evidence" value="ECO:0007669"/>
    <property type="project" value="TreeGrafter"/>
</dbReference>
<reference evidence="13 14" key="1">
    <citation type="submission" date="2017-10" db="EMBL/GenBank/DDBJ databases">
        <title>Whole genome of Pedobacter ginsengisoli T01R-27 isolated from tomato rhizosphere.</title>
        <authorList>
            <person name="Weon H.-Y."/>
            <person name="Lee S.A."/>
            <person name="Sang M.K."/>
            <person name="Song J."/>
        </authorList>
    </citation>
    <scope>NUCLEOTIDE SEQUENCE [LARGE SCALE GENOMIC DNA]</scope>
    <source>
        <strain evidence="13 14">T01R-27</strain>
    </source>
</reference>
<dbReference type="PANTHER" id="PTHR10885:SF0">
    <property type="entry name" value="ISOPENTENYL-DIPHOSPHATE DELTA-ISOMERASE"/>
    <property type="match status" value="1"/>
</dbReference>